<reference evidence="1" key="3">
    <citation type="submission" date="2025-09" db="UniProtKB">
        <authorList>
            <consortium name="Ensembl"/>
        </authorList>
    </citation>
    <scope>IDENTIFICATION</scope>
</reference>
<evidence type="ECO:0000313" key="2">
    <source>
        <dbReference type="Proteomes" id="UP000472264"/>
    </source>
</evidence>
<dbReference type="InParanoid" id="A0A665X777"/>
<dbReference type="Proteomes" id="UP000472264">
    <property type="component" value="Chromosome 5"/>
</dbReference>
<organism evidence="1 2">
    <name type="scientific">Echeneis naucrates</name>
    <name type="common">Live sharksucker</name>
    <dbReference type="NCBI Taxonomy" id="173247"/>
    <lineage>
        <taxon>Eukaryota</taxon>
        <taxon>Metazoa</taxon>
        <taxon>Chordata</taxon>
        <taxon>Craniata</taxon>
        <taxon>Vertebrata</taxon>
        <taxon>Euteleostomi</taxon>
        <taxon>Actinopterygii</taxon>
        <taxon>Neopterygii</taxon>
        <taxon>Teleostei</taxon>
        <taxon>Neoteleostei</taxon>
        <taxon>Acanthomorphata</taxon>
        <taxon>Carangaria</taxon>
        <taxon>Carangiformes</taxon>
        <taxon>Echeneidae</taxon>
        <taxon>Echeneis</taxon>
    </lineage>
</organism>
<keyword evidence="2" id="KW-1185">Reference proteome</keyword>
<dbReference type="Ensembl" id="ENSENLT00000053453.1">
    <property type="protein sequence ID" value="ENSENLP00000052195.1"/>
    <property type="gene ID" value="ENSENLG00000021826.1"/>
</dbReference>
<accession>A0A665X777</accession>
<proteinExistence type="predicted"/>
<reference evidence="1" key="1">
    <citation type="submission" date="2021-04" db="EMBL/GenBank/DDBJ databases">
        <authorList>
            <consortium name="Wellcome Sanger Institute Data Sharing"/>
        </authorList>
    </citation>
    <scope>NUCLEOTIDE SEQUENCE [LARGE SCALE GENOMIC DNA]</scope>
</reference>
<reference evidence="1" key="2">
    <citation type="submission" date="2025-08" db="UniProtKB">
        <authorList>
            <consortium name="Ensembl"/>
        </authorList>
    </citation>
    <scope>IDENTIFICATION</scope>
</reference>
<sequence length="48" mass="5597">MLSYLQVTVVILTKKLEEAKDRLIYCHCGFNFQLGHLHPVIENPEELL</sequence>
<dbReference type="AlphaFoldDB" id="A0A665X777"/>
<name>A0A665X777_ECHNA</name>
<evidence type="ECO:0000313" key="1">
    <source>
        <dbReference type="Ensembl" id="ENSENLP00000052195.1"/>
    </source>
</evidence>
<protein>
    <submittedName>
        <fullName evidence="1">Uncharacterized protein</fullName>
    </submittedName>
</protein>